<dbReference type="InterPro" id="IPR007358">
    <property type="entry name" value="Nucleoid_associated_NdpA"/>
</dbReference>
<gene>
    <name evidence="4" type="ORF">DOL94_01440</name>
</gene>
<evidence type="ECO:0000313" key="5">
    <source>
        <dbReference type="Proteomes" id="UP000248662"/>
    </source>
</evidence>
<dbReference type="Pfam" id="PF04245">
    <property type="entry name" value="NA37"/>
    <property type="match status" value="1"/>
</dbReference>
<dbReference type="PANTHER" id="PTHR38772">
    <property type="match status" value="1"/>
</dbReference>
<evidence type="ECO:0000313" key="4">
    <source>
        <dbReference type="EMBL" id="PZM18972.1"/>
    </source>
</evidence>
<dbReference type="RefSeq" id="WP_111034222.1">
    <property type="nucleotide sequence ID" value="NZ_QKWF01000007.1"/>
</dbReference>
<dbReference type="GO" id="GO:0043590">
    <property type="term" value="C:bacterial nucleoid"/>
    <property type="evidence" value="ECO:0007669"/>
    <property type="project" value="TreeGrafter"/>
</dbReference>
<dbReference type="PANTHER" id="PTHR38772:SF1">
    <property type="entry name" value="NUCLEOID-ASSOCIATED PROTEIN YEJK"/>
    <property type="match status" value="1"/>
</dbReference>
<organism evidence="4 5">
    <name type="scientific">Acinetobacter baumannii</name>
    <dbReference type="NCBI Taxonomy" id="470"/>
    <lineage>
        <taxon>Bacteria</taxon>
        <taxon>Pseudomonadati</taxon>
        <taxon>Pseudomonadota</taxon>
        <taxon>Gammaproteobacteria</taxon>
        <taxon>Moraxellales</taxon>
        <taxon>Moraxellaceae</taxon>
        <taxon>Acinetobacter</taxon>
        <taxon>Acinetobacter calcoaceticus/baumannii complex</taxon>
    </lineage>
</organism>
<evidence type="ECO:0000256" key="2">
    <source>
        <dbReference type="ARBA" id="ARBA00009035"/>
    </source>
</evidence>
<dbReference type="GO" id="GO:0003727">
    <property type="term" value="F:single-stranded RNA binding"/>
    <property type="evidence" value="ECO:0007669"/>
    <property type="project" value="TreeGrafter"/>
</dbReference>
<evidence type="ECO:0000256" key="1">
    <source>
        <dbReference type="ARBA" id="ARBA00004453"/>
    </source>
</evidence>
<dbReference type="EMBL" id="QKWF01000007">
    <property type="protein sequence ID" value="PZM18972.1"/>
    <property type="molecule type" value="Genomic_DNA"/>
</dbReference>
<comment type="similarity">
    <text evidence="2">Belongs to the YejK family.</text>
</comment>
<comment type="subcellular location">
    <subcellularLocation>
        <location evidence="1">Cytoplasm</location>
        <location evidence="1">Nucleoid</location>
    </subcellularLocation>
</comment>
<proteinExistence type="inferred from homology"/>
<name>A0A3F3MY12_ACIBA</name>
<dbReference type="GO" id="GO:0003690">
    <property type="term" value="F:double-stranded DNA binding"/>
    <property type="evidence" value="ECO:0007669"/>
    <property type="project" value="TreeGrafter"/>
</dbReference>
<dbReference type="AlphaFoldDB" id="A0A3F3MY12"/>
<sequence length="348" mass="39254">MSIQHIIVHEIRRVKEDKKSTETLIAKIKDSENDLSTLDGELAASLLKLFSRSSLMVGQFSIGKDKDKKPAFEQVLDKFYDEENCLDFVEMTKELAAYFKTFLDENKSISGGFLVFFEFKGDEHTKLAVAVINKSNATDINPDLDFIAKEILDLDKLHLGATINITEWHDEFAERYIRFKNGQSDNVTDYFQKFIGCVVDKEAANEETKKLKEAIEKFATQKLKLPQSAADEYLALAHGYINECITKGDDVVLLNVAKHVFPSDSDDFFEYASDGHNLSGILQISSSELKGFKKFSSTRKDLSITFAKALLNDQIKFEDDILKINSTLLSDNLVAELRAATAQSNQDK</sequence>
<evidence type="ECO:0000256" key="3">
    <source>
        <dbReference type="ARBA" id="ARBA00022490"/>
    </source>
</evidence>
<reference evidence="4 5" key="1">
    <citation type="submission" date="2018-06" db="EMBL/GenBank/DDBJ databases">
        <title>Carbapenemase-producing Acinetobacter spp. from environmental sources in an hospital from French Polynesia.</title>
        <authorList>
            <person name="Bonnin R.A."/>
            <person name="Levy M."/>
            <person name="Cuzon G."/>
            <person name="Dortet L."/>
            <person name="Naas T."/>
        </authorList>
    </citation>
    <scope>NUCLEOTIDE SEQUENCE [LARGE SCALE GENOMIC DNA]</scope>
    <source>
        <strain evidence="4 5">R10</strain>
    </source>
</reference>
<protein>
    <submittedName>
        <fullName evidence="4">Nucleoid-associated protein</fullName>
    </submittedName>
</protein>
<dbReference type="Proteomes" id="UP000248662">
    <property type="component" value="Unassembled WGS sequence"/>
</dbReference>
<accession>A0A3F3MY12</accession>
<comment type="caution">
    <text evidence="4">The sequence shown here is derived from an EMBL/GenBank/DDBJ whole genome shotgun (WGS) entry which is preliminary data.</text>
</comment>
<keyword evidence="3" id="KW-0963">Cytoplasm</keyword>